<dbReference type="PANTHER" id="PTHR11669">
    <property type="entry name" value="REPLICATION FACTOR C / DNA POLYMERASE III GAMMA-TAU SUBUNIT"/>
    <property type="match status" value="1"/>
</dbReference>
<dbReference type="Gene3D" id="1.10.8.60">
    <property type="match status" value="1"/>
</dbReference>
<dbReference type="EMBL" id="JAWDEY010000013">
    <property type="protein sequence ID" value="KAK6589380.1"/>
    <property type="molecule type" value="Genomic_DNA"/>
</dbReference>
<dbReference type="InterPro" id="IPR027417">
    <property type="entry name" value="P-loop_NTPase"/>
</dbReference>
<dbReference type="CDD" id="cd00009">
    <property type="entry name" value="AAA"/>
    <property type="match status" value="1"/>
</dbReference>
<evidence type="ECO:0000256" key="4">
    <source>
        <dbReference type="ARBA" id="ARBA00022741"/>
    </source>
</evidence>
<dbReference type="InterPro" id="IPR050238">
    <property type="entry name" value="DNA_Rep/Repair_Clamp_Loader"/>
</dbReference>
<dbReference type="CDD" id="cd18140">
    <property type="entry name" value="HLD_clamp_RFC"/>
    <property type="match status" value="1"/>
</dbReference>
<comment type="similarity">
    <text evidence="2">Belongs to the activator 1 small subunits family.</text>
</comment>
<proteinExistence type="inferred from homology"/>
<keyword evidence="6" id="KW-0539">Nucleus</keyword>
<dbReference type="GO" id="GO:0006261">
    <property type="term" value="P:DNA-templated DNA replication"/>
    <property type="evidence" value="ECO:0007669"/>
    <property type="project" value="TreeGrafter"/>
</dbReference>
<organism evidence="8 9">
    <name type="scientific">Cryptosporidium xiaoi</name>
    <dbReference type="NCBI Taxonomy" id="659607"/>
    <lineage>
        <taxon>Eukaryota</taxon>
        <taxon>Sar</taxon>
        <taxon>Alveolata</taxon>
        <taxon>Apicomplexa</taxon>
        <taxon>Conoidasida</taxon>
        <taxon>Coccidia</taxon>
        <taxon>Eucoccidiorida</taxon>
        <taxon>Eimeriorina</taxon>
        <taxon>Cryptosporidiidae</taxon>
        <taxon>Cryptosporidium</taxon>
    </lineage>
</organism>
<sequence length="377" mass="43097">MEEIQLPWVEKYRPNDIQELLLQGGIISTIQNFIKSGQLPHLLFHGPPGTGKTSTIHAISKCIYKARKNQMVLELNASDDRGINVVRDAIKSFSESASTATNSIDGNTSNTKCDIEMKDINSGFDCNRNLCENIKLIILDEADMMTTTAQMALRRIMERYSEHIRFCIICNYVNKITPALQSRCTRFRFSPLSKEDIKQKLLEITLSERIFITNKGQESLINSSMGDMRKVLNVLQSSSMSNHGNINEYSQSEELKNCSIENFDTFIDESMIHRNLGIPTYEETDKIFSILSQENFVKGFNVLTEAQNEHGYSTQDFIECLYNKSLTVDWPEEVIPLLMKRLADIEYRLSRGASEKIQLASIVSCFHEIRMEMERLA</sequence>
<dbReference type="AlphaFoldDB" id="A0AAV9XX69"/>
<evidence type="ECO:0000313" key="8">
    <source>
        <dbReference type="EMBL" id="KAK6589380.1"/>
    </source>
</evidence>
<dbReference type="FunFam" id="3.40.50.300:FF:000129">
    <property type="entry name" value="Replication factor C subunit 5"/>
    <property type="match status" value="1"/>
</dbReference>
<dbReference type="Proteomes" id="UP001311799">
    <property type="component" value="Unassembled WGS sequence"/>
</dbReference>
<accession>A0AAV9XX69</accession>
<keyword evidence="9" id="KW-1185">Reference proteome</keyword>
<dbReference type="Pfam" id="PF08542">
    <property type="entry name" value="Rep_fac_C"/>
    <property type="match status" value="1"/>
</dbReference>
<dbReference type="InterPro" id="IPR003959">
    <property type="entry name" value="ATPase_AAA_core"/>
</dbReference>
<keyword evidence="4" id="KW-0547">Nucleotide-binding</keyword>
<dbReference type="InterPro" id="IPR008921">
    <property type="entry name" value="DNA_pol3_clamp-load_cplx_C"/>
</dbReference>
<comment type="caution">
    <text evidence="8">The sequence shown here is derived from an EMBL/GenBank/DDBJ whole genome shotgun (WGS) entry which is preliminary data.</text>
</comment>
<dbReference type="Gene3D" id="1.20.272.10">
    <property type="match status" value="1"/>
</dbReference>
<dbReference type="GO" id="GO:0005524">
    <property type="term" value="F:ATP binding"/>
    <property type="evidence" value="ECO:0007669"/>
    <property type="project" value="UniProtKB-KW"/>
</dbReference>
<name>A0AAV9XX69_9CRYT</name>
<dbReference type="Pfam" id="PF00004">
    <property type="entry name" value="AAA"/>
    <property type="match status" value="1"/>
</dbReference>
<dbReference type="SUPFAM" id="SSF48019">
    <property type="entry name" value="post-AAA+ oligomerization domain-like"/>
    <property type="match status" value="1"/>
</dbReference>
<evidence type="ECO:0000256" key="5">
    <source>
        <dbReference type="ARBA" id="ARBA00022840"/>
    </source>
</evidence>
<dbReference type="GO" id="GO:0003689">
    <property type="term" value="F:DNA clamp loader activity"/>
    <property type="evidence" value="ECO:0007669"/>
    <property type="project" value="TreeGrafter"/>
</dbReference>
<dbReference type="GO" id="GO:0006281">
    <property type="term" value="P:DNA repair"/>
    <property type="evidence" value="ECO:0007669"/>
    <property type="project" value="TreeGrafter"/>
</dbReference>
<dbReference type="GO" id="GO:0003677">
    <property type="term" value="F:DNA binding"/>
    <property type="evidence" value="ECO:0007669"/>
    <property type="project" value="InterPro"/>
</dbReference>
<dbReference type="InterPro" id="IPR013748">
    <property type="entry name" value="Rep_factorC_C"/>
</dbReference>
<dbReference type="Gene3D" id="3.40.50.300">
    <property type="entry name" value="P-loop containing nucleotide triphosphate hydrolases"/>
    <property type="match status" value="1"/>
</dbReference>
<evidence type="ECO:0000259" key="7">
    <source>
        <dbReference type="SMART" id="SM00382"/>
    </source>
</evidence>
<evidence type="ECO:0000313" key="9">
    <source>
        <dbReference type="Proteomes" id="UP001311799"/>
    </source>
</evidence>
<evidence type="ECO:0000256" key="2">
    <source>
        <dbReference type="ARBA" id="ARBA00005378"/>
    </source>
</evidence>
<keyword evidence="3" id="KW-0235">DNA replication</keyword>
<dbReference type="InterPro" id="IPR003593">
    <property type="entry name" value="AAA+_ATPase"/>
</dbReference>
<evidence type="ECO:0000256" key="6">
    <source>
        <dbReference type="ARBA" id="ARBA00023242"/>
    </source>
</evidence>
<comment type="subcellular location">
    <subcellularLocation>
        <location evidence="1">Nucleus</location>
    </subcellularLocation>
</comment>
<evidence type="ECO:0000256" key="1">
    <source>
        <dbReference type="ARBA" id="ARBA00004123"/>
    </source>
</evidence>
<evidence type="ECO:0000256" key="3">
    <source>
        <dbReference type="ARBA" id="ARBA00022705"/>
    </source>
</evidence>
<keyword evidence="5" id="KW-0067">ATP-binding</keyword>
<dbReference type="InterPro" id="IPR047854">
    <property type="entry name" value="RFC_lid"/>
</dbReference>
<dbReference type="GO" id="GO:0005663">
    <property type="term" value="C:DNA replication factor C complex"/>
    <property type="evidence" value="ECO:0007669"/>
    <property type="project" value="TreeGrafter"/>
</dbReference>
<gene>
    <name evidence="8" type="ORF">RS030_213360</name>
</gene>
<dbReference type="GO" id="GO:0016887">
    <property type="term" value="F:ATP hydrolysis activity"/>
    <property type="evidence" value="ECO:0007669"/>
    <property type="project" value="InterPro"/>
</dbReference>
<reference evidence="8 9" key="1">
    <citation type="submission" date="2023-10" db="EMBL/GenBank/DDBJ databases">
        <title>Comparative genomics analysis reveals potential genetic determinants of host preference in Cryptosporidium xiaoi.</title>
        <authorList>
            <person name="Xiao L."/>
            <person name="Li J."/>
        </authorList>
    </citation>
    <scope>NUCLEOTIDE SEQUENCE [LARGE SCALE GENOMIC DNA]</scope>
    <source>
        <strain evidence="8 9">52996</strain>
    </source>
</reference>
<protein>
    <submittedName>
        <fullName evidence="8">Replication factor RFC3 AAA+ ATpase</fullName>
    </submittedName>
</protein>
<dbReference type="GO" id="GO:0005634">
    <property type="term" value="C:nucleus"/>
    <property type="evidence" value="ECO:0007669"/>
    <property type="project" value="UniProtKB-SubCell"/>
</dbReference>
<dbReference type="SMART" id="SM00382">
    <property type="entry name" value="AAA"/>
    <property type="match status" value="1"/>
</dbReference>
<feature type="domain" description="AAA+ ATPase" evidence="7">
    <location>
        <begin position="38"/>
        <end position="216"/>
    </location>
</feature>
<dbReference type="PANTHER" id="PTHR11669:SF9">
    <property type="entry name" value="REPLICATION FACTOR C SUBUNIT 5"/>
    <property type="match status" value="1"/>
</dbReference>
<dbReference type="SUPFAM" id="SSF52540">
    <property type="entry name" value="P-loop containing nucleoside triphosphate hydrolases"/>
    <property type="match status" value="1"/>
</dbReference>